<dbReference type="InterPro" id="IPR009061">
    <property type="entry name" value="DNA-bd_dom_put_sf"/>
</dbReference>
<evidence type="ECO:0000313" key="2">
    <source>
        <dbReference type="EMBL" id="MBO1081823.1"/>
    </source>
</evidence>
<evidence type="ECO:0000313" key="3">
    <source>
        <dbReference type="Proteomes" id="UP001518989"/>
    </source>
</evidence>
<dbReference type="EMBL" id="JACTNG010000022">
    <property type="protein sequence ID" value="MBO1081823.1"/>
    <property type="molecule type" value="Genomic_DNA"/>
</dbReference>
<keyword evidence="3" id="KW-1185">Reference proteome</keyword>
<protein>
    <submittedName>
        <fullName evidence="2">Helix-turn-helix domain-containing protein</fullName>
    </submittedName>
</protein>
<dbReference type="InterPro" id="IPR010093">
    <property type="entry name" value="SinI_DNA-bd"/>
</dbReference>
<evidence type="ECO:0000259" key="1">
    <source>
        <dbReference type="Pfam" id="PF12728"/>
    </source>
</evidence>
<dbReference type="RefSeq" id="WP_207420005.1">
    <property type="nucleotide sequence ID" value="NZ_CP061183.1"/>
</dbReference>
<dbReference type="InterPro" id="IPR041657">
    <property type="entry name" value="HTH_17"/>
</dbReference>
<dbReference type="Proteomes" id="UP001518989">
    <property type="component" value="Unassembled WGS sequence"/>
</dbReference>
<proteinExistence type="predicted"/>
<accession>A0ABS3KWH4</accession>
<organism evidence="2 3">
    <name type="scientific">Roseomonas haemaphysalidis</name>
    <dbReference type="NCBI Taxonomy" id="2768162"/>
    <lineage>
        <taxon>Bacteria</taxon>
        <taxon>Pseudomonadati</taxon>
        <taxon>Pseudomonadota</taxon>
        <taxon>Alphaproteobacteria</taxon>
        <taxon>Acetobacterales</taxon>
        <taxon>Roseomonadaceae</taxon>
        <taxon>Roseomonas</taxon>
    </lineage>
</organism>
<comment type="caution">
    <text evidence="2">The sequence shown here is derived from an EMBL/GenBank/DDBJ whole genome shotgun (WGS) entry which is preliminary data.</text>
</comment>
<sequence>MPRRSPMLTVDQVAEHLAISTKTVRRWIADGRLNAHQIGRQLRISERDLQVFVAQQRR</sequence>
<reference evidence="2 3" key="1">
    <citation type="submission" date="2020-09" db="EMBL/GenBank/DDBJ databases">
        <title>Roseomonas.</title>
        <authorList>
            <person name="Zhu W."/>
        </authorList>
    </citation>
    <scope>NUCLEOTIDE SEQUENCE [LARGE SCALE GENOMIC DNA]</scope>
    <source>
        <strain evidence="2 3">573</strain>
    </source>
</reference>
<dbReference type="Pfam" id="PF12728">
    <property type="entry name" value="HTH_17"/>
    <property type="match status" value="1"/>
</dbReference>
<dbReference type="NCBIfam" id="TIGR01764">
    <property type="entry name" value="excise"/>
    <property type="match status" value="1"/>
</dbReference>
<dbReference type="Gene3D" id="1.10.1660.10">
    <property type="match status" value="1"/>
</dbReference>
<dbReference type="SUPFAM" id="SSF46955">
    <property type="entry name" value="Putative DNA-binding domain"/>
    <property type="match status" value="1"/>
</dbReference>
<feature type="domain" description="Helix-turn-helix" evidence="1">
    <location>
        <begin position="7"/>
        <end position="57"/>
    </location>
</feature>
<gene>
    <name evidence="2" type="ORF">IAI61_22610</name>
</gene>
<name>A0ABS3KWH4_9PROT</name>